<sequence>MKTASFSLALALVASPVFAIDMGFSGTVSMGLFGTSSGSETGVTPYLGIEAEATISFGIGDDALTVGVILPIDVDIVDESFLPSHR</sequence>
<organism evidence="3">
    <name type="scientific">Gymnodinialimonas phycosphaerae</name>
    <dbReference type="NCBI Taxonomy" id="2841589"/>
    <lineage>
        <taxon>Bacteria</taxon>
        <taxon>Pseudomonadati</taxon>
        <taxon>Pseudomonadota</taxon>
        <taxon>Alphaproteobacteria</taxon>
        <taxon>Rhodobacterales</taxon>
        <taxon>Paracoccaceae</taxon>
        <taxon>Gymnodinialimonas</taxon>
    </lineage>
</organism>
<dbReference type="RefSeq" id="WP_257891424.1">
    <property type="nucleotide sequence ID" value="NZ_JAIMBW010000001.1"/>
</dbReference>
<dbReference type="Proteomes" id="UP000693972">
    <property type="component" value="Unassembled WGS sequence"/>
</dbReference>
<feature type="chain" id="PRO_5037524627" evidence="1">
    <location>
        <begin position="20"/>
        <end position="86"/>
    </location>
</feature>
<dbReference type="AlphaFoldDB" id="A0A975TX47"/>
<gene>
    <name evidence="2" type="ORF">KUL25_02145</name>
    <name evidence="3" type="ORF">KUL25_02150</name>
</gene>
<evidence type="ECO:0000256" key="1">
    <source>
        <dbReference type="SAM" id="SignalP"/>
    </source>
</evidence>
<keyword evidence="4" id="KW-1185">Reference proteome</keyword>
<dbReference type="EMBL" id="JAIMBW010000001">
    <property type="protein sequence ID" value="MBY4891563.1"/>
    <property type="molecule type" value="Genomic_DNA"/>
</dbReference>
<feature type="signal peptide" evidence="1">
    <location>
        <begin position="1"/>
        <end position="19"/>
    </location>
</feature>
<accession>A0A975TX47</accession>
<keyword evidence="1" id="KW-0732">Signal</keyword>
<dbReference type="EMBL" id="CP078073">
    <property type="protein sequence ID" value="QXL88351.1"/>
    <property type="molecule type" value="Genomic_DNA"/>
</dbReference>
<name>A0A975TX47_9RHOB</name>
<proteinExistence type="predicted"/>
<reference evidence="3 4" key="1">
    <citation type="submission" date="2021-07" db="EMBL/GenBank/DDBJ databases">
        <title>Karlodiniumbacter phycospheric gen. nov., sp. nov., a phycosphere bacterium isolated from karlodinium veneficum.</title>
        <authorList>
            <person name="Peng Y."/>
            <person name="Jiang L."/>
            <person name="Lee J."/>
        </authorList>
    </citation>
    <scope>NUCLEOTIDE SEQUENCE</scope>
    <source>
        <strain evidence="3 4">N5</strain>
    </source>
</reference>
<evidence type="ECO:0000313" key="3">
    <source>
        <dbReference type="EMBL" id="QXL88351.1"/>
    </source>
</evidence>
<evidence type="ECO:0000313" key="4">
    <source>
        <dbReference type="Proteomes" id="UP000693972"/>
    </source>
</evidence>
<evidence type="ECO:0000313" key="2">
    <source>
        <dbReference type="EMBL" id="MBY4891563.1"/>
    </source>
</evidence>
<protein>
    <submittedName>
        <fullName evidence="3">Uncharacterized protein</fullName>
    </submittedName>
</protein>